<organism evidence="2 3">
    <name type="scientific">Fusarium irregulare</name>
    <dbReference type="NCBI Taxonomy" id="2494466"/>
    <lineage>
        <taxon>Eukaryota</taxon>
        <taxon>Fungi</taxon>
        <taxon>Dikarya</taxon>
        <taxon>Ascomycota</taxon>
        <taxon>Pezizomycotina</taxon>
        <taxon>Sordariomycetes</taxon>
        <taxon>Hypocreomycetidae</taxon>
        <taxon>Hypocreales</taxon>
        <taxon>Nectriaceae</taxon>
        <taxon>Fusarium</taxon>
        <taxon>Fusarium incarnatum-equiseti species complex</taxon>
    </lineage>
</organism>
<feature type="compositionally biased region" description="Polar residues" evidence="1">
    <location>
        <begin position="322"/>
        <end position="331"/>
    </location>
</feature>
<gene>
    <name evidence="2" type="ORF">NW766_007631</name>
</gene>
<accession>A0A9W8PLV0</accession>
<protein>
    <submittedName>
        <fullName evidence="2">Uncharacterized protein</fullName>
    </submittedName>
</protein>
<feature type="region of interest" description="Disordered" evidence="1">
    <location>
        <begin position="318"/>
        <end position="339"/>
    </location>
</feature>
<evidence type="ECO:0000256" key="1">
    <source>
        <dbReference type="SAM" id="MobiDB-lite"/>
    </source>
</evidence>
<evidence type="ECO:0000313" key="3">
    <source>
        <dbReference type="Proteomes" id="UP001152130"/>
    </source>
</evidence>
<dbReference type="Proteomes" id="UP001152130">
    <property type="component" value="Unassembled WGS sequence"/>
</dbReference>
<reference evidence="2" key="1">
    <citation type="submission" date="2022-10" db="EMBL/GenBank/DDBJ databases">
        <title>Fusarium specimens isolated from Avocado Roots.</title>
        <authorList>
            <person name="Stajich J."/>
            <person name="Roper C."/>
            <person name="Heimlech-Rivalta G."/>
        </authorList>
    </citation>
    <scope>NUCLEOTIDE SEQUENCE</scope>
    <source>
        <strain evidence="2">CF00143</strain>
    </source>
</reference>
<evidence type="ECO:0000313" key="2">
    <source>
        <dbReference type="EMBL" id="KAJ4010999.1"/>
    </source>
</evidence>
<name>A0A9W8PLV0_9HYPO</name>
<sequence>MTGHPLLEVISMRSDARDLQHHVQMKSAEPYNNRDEILHYLRGLKEEQHRLSAIQSTLCHPLRYYHQGEDYKPTTWEVGEGSSWLHKLVFCYNKSVMIYVLDQKQEAKCVRNGILRYLDIWLYRQSFEPYQSQTEFGCHIAATSDVWWKASRSKPTIEEIFRWHQGLCRDLNDGYVMRHLPPELLQSLPNVYLGKGHGPLSTKEEILAAFNQSHILQPTFQSLFIVMDGPCGKPDGPFRPGDIGDLPVYLVNTACHHPEHKDSYCQIKTTFDVAIQFVKERSAMVNRFPNASLLDGSVDIEEEARKIGWDEAKHGKLPLDRPSSTLVNRNKLSGRGVVQ</sequence>
<keyword evidence="3" id="KW-1185">Reference proteome</keyword>
<dbReference type="AlphaFoldDB" id="A0A9W8PLV0"/>
<dbReference type="EMBL" id="JAPDHF010000011">
    <property type="protein sequence ID" value="KAJ4010999.1"/>
    <property type="molecule type" value="Genomic_DNA"/>
</dbReference>
<proteinExistence type="predicted"/>
<comment type="caution">
    <text evidence="2">The sequence shown here is derived from an EMBL/GenBank/DDBJ whole genome shotgun (WGS) entry which is preliminary data.</text>
</comment>